<evidence type="ECO:0000256" key="6">
    <source>
        <dbReference type="ARBA" id="ARBA00022485"/>
    </source>
</evidence>
<dbReference type="Pfam" id="PF07730">
    <property type="entry name" value="HisKA_3"/>
    <property type="match status" value="1"/>
</dbReference>
<evidence type="ECO:0000256" key="17">
    <source>
        <dbReference type="SAM" id="Phobius"/>
    </source>
</evidence>
<comment type="caution">
    <text evidence="19">The sequence shown here is derived from an EMBL/GenBank/DDBJ whole genome shotgun (WGS) entry which is preliminary data.</text>
</comment>
<dbReference type="EC" id="2.7.13.3" evidence="4"/>
<keyword evidence="17" id="KW-1133">Transmembrane helix</keyword>
<dbReference type="InterPro" id="IPR050482">
    <property type="entry name" value="Sensor_HK_TwoCompSys"/>
</dbReference>
<dbReference type="RefSeq" id="WP_345476609.1">
    <property type="nucleotide sequence ID" value="NZ_BAABLW010000002.1"/>
</dbReference>
<dbReference type="SMART" id="SM00387">
    <property type="entry name" value="HATPase_c"/>
    <property type="match status" value="1"/>
</dbReference>
<feature type="transmembrane region" description="Helical" evidence="17">
    <location>
        <begin position="81"/>
        <end position="107"/>
    </location>
</feature>
<evidence type="ECO:0000256" key="16">
    <source>
        <dbReference type="SAM" id="MobiDB-lite"/>
    </source>
</evidence>
<protein>
    <recommendedName>
        <fullName evidence="5">Oxygen sensor histidine kinase NreB</fullName>
        <ecNumber evidence="4">2.7.13.3</ecNumber>
    </recommendedName>
    <alternativeName>
        <fullName evidence="15">Nitrogen regulation protein B</fullName>
    </alternativeName>
</protein>
<evidence type="ECO:0000256" key="12">
    <source>
        <dbReference type="ARBA" id="ARBA00023012"/>
    </source>
</evidence>
<feature type="transmembrane region" description="Helical" evidence="17">
    <location>
        <begin position="149"/>
        <end position="170"/>
    </location>
</feature>
<dbReference type="GO" id="GO:0016301">
    <property type="term" value="F:kinase activity"/>
    <property type="evidence" value="ECO:0007669"/>
    <property type="project" value="UniProtKB-KW"/>
</dbReference>
<evidence type="ECO:0000256" key="10">
    <source>
        <dbReference type="ARBA" id="ARBA00022777"/>
    </source>
</evidence>
<feature type="transmembrane region" description="Helical" evidence="17">
    <location>
        <begin position="24"/>
        <end position="43"/>
    </location>
</feature>
<evidence type="ECO:0000313" key="20">
    <source>
        <dbReference type="Proteomes" id="UP001500368"/>
    </source>
</evidence>
<comment type="cofactor">
    <cofactor evidence="2">
        <name>[4Fe-4S] cluster</name>
        <dbReference type="ChEBI" id="CHEBI:49883"/>
    </cofactor>
</comment>
<name>A0ABP9FY27_9MICC</name>
<evidence type="ECO:0000256" key="14">
    <source>
        <dbReference type="ARBA" id="ARBA00024827"/>
    </source>
</evidence>
<comment type="subcellular location">
    <subcellularLocation>
        <location evidence="3">Cytoplasm</location>
    </subcellularLocation>
</comment>
<evidence type="ECO:0000256" key="5">
    <source>
        <dbReference type="ARBA" id="ARBA00017322"/>
    </source>
</evidence>
<dbReference type="CDD" id="cd16917">
    <property type="entry name" value="HATPase_UhpB-NarQ-NarX-like"/>
    <property type="match status" value="1"/>
</dbReference>
<dbReference type="PANTHER" id="PTHR24421:SF62">
    <property type="entry name" value="SENSORY TRANSDUCTION HISTIDINE KINASE"/>
    <property type="match status" value="1"/>
</dbReference>
<dbReference type="SUPFAM" id="SSF55874">
    <property type="entry name" value="ATPase domain of HSP90 chaperone/DNA topoisomerase II/histidine kinase"/>
    <property type="match status" value="1"/>
</dbReference>
<dbReference type="InterPro" id="IPR011712">
    <property type="entry name" value="Sig_transdc_His_kin_sub3_dim/P"/>
</dbReference>
<feature type="region of interest" description="Disordered" evidence="16">
    <location>
        <begin position="406"/>
        <end position="428"/>
    </location>
</feature>
<dbReference type="PIRSF" id="PIRSF037434">
    <property type="entry name" value="STHK_ChrS"/>
    <property type="match status" value="1"/>
</dbReference>
<dbReference type="Proteomes" id="UP001500368">
    <property type="component" value="Unassembled WGS sequence"/>
</dbReference>
<sequence length="428" mass="47152">MSIEAELREEHDRWERREIATHNVLPYILLGIGTFLALLQPLWFHPVHLPALLGLVLTTLLWLAWFITLHPQWHDDARLMGLYYVGLLGLSAGLVAVAPFFSIFAFIGYVHALRYLRGPWIFVGVVANSMIMAVGHVGGLRNIIDDDSWWLWAIISAVTAVLASTFIYFANLAYGHSQRQKQGLAELHRANLRLEEALTENQRLHSQLVSQARHAGVLDERQRMAAEIHDTLAQSLAGILAQLQAASQTPEDAEAMRKHLVQAEDSARRTLVEARRTVQAVQPAELEGARLPEAIAALTDRWSQEEGVAAALVTTGRPHTVDPETEIALLRIAQESLTNVAKHARAGKVQITLSYMEDQVALDIRDDGVGFSQPAQTGTAGQGHGFGLVGMRQRMQRLNGWLSIESEEGGGTAVSASVPVPLPENEES</sequence>
<evidence type="ECO:0000256" key="13">
    <source>
        <dbReference type="ARBA" id="ARBA00023014"/>
    </source>
</evidence>
<gene>
    <name evidence="19" type="ORF">GCM10025790_06160</name>
</gene>
<keyword evidence="10 19" id="KW-0418">Kinase</keyword>
<dbReference type="InterPro" id="IPR005467">
    <property type="entry name" value="His_kinase_dom"/>
</dbReference>
<dbReference type="InterPro" id="IPR036890">
    <property type="entry name" value="HATPase_C_sf"/>
</dbReference>
<keyword evidence="17" id="KW-0812">Transmembrane</keyword>
<keyword evidence="17" id="KW-0472">Membrane</keyword>
<comment type="function">
    <text evidence="14">Member of the two-component regulatory system NreB/NreC involved in the control of dissimilatory nitrate/nitrite reduction in response to oxygen. NreB functions as a direct oxygen sensor histidine kinase which is autophosphorylated, in the absence of oxygen, probably at the conserved histidine residue, and transfers its phosphate group probably to a conserved aspartate residue of NreC. NreB/NreC activates the expression of the nitrate (narGHJI) and nitrite (nir) reductase operons, as well as the putative nitrate transporter gene narT.</text>
</comment>
<evidence type="ECO:0000256" key="7">
    <source>
        <dbReference type="ARBA" id="ARBA00022490"/>
    </source>
</evidence>
<dbReference type="Gene3D" id="3.30.565.10">
    <property type="entry name" value="Histidine kinase-like ATPase, C-terminal domain"/>
    <property type="match status" value="1"/>
</dbReference>
<feature type="transmembrane region" description="Helical" evidence="17">
    <location>
        <begin position="49"/>
        <end position="69"/>
    </location>
</feature>
<dbReference type="PANTHER" id="PTHR24421">
    <property type="entry name" value="NITRATE/NITRITE SENSOR PROTEIN NARX-RELATED"/>
    <property type="match status" value="1"/>
</dbReference>
<dbReference type="PROSITE" id="PS50109">
    <property type="entry name" value="HIS_KIN"/>
    <property type="match status" value="1"/>
</dbReference>
<evidence type="ECO:0000256" key="2">
    <source>
        <dbReference type="ARBA" id="ARBA00001966"/>
    </source>
</evidence>
<evidence type="ECO:0000256" key="8">
    <source>
        <dbReference type="ARBA" id="ARBA00022679"/>
    </source>
</evidence>
<dbReference type="Gene3D" id="1.20.5.1930">
    <property type="match status" value="1"/>
</dbReference>
<dbReference type="PRINTS" id="PR00344">
    <property type="entry name" value="BCTRLSENSOR"/>
</dbReference>
<dbReference type="InterPro" id="IPR004358">
    <property type="entry name" value="Sig_transdc_His_kin-like_C"/>
</dbReference>
<reference evidence="20" key="1">
    <citation type="journal article" date="2019" name="Int. J. Syst. Evol. Microbiol.">
        <title>The Global Catalogue of Microorganisms (GCM) 10K type strain sequencing project: providing services to taxonomists for standard genome sequencing and annotation.</title>
        <authorList>
            <consortium name="The Broad Institute Genomics Platform"/>
            <consortium name="The Broad Institute Genome Sequencing Center for Infectious Disease"/>
            <person name="Wu L."/>
            <person name="Ma J."/>
        </authorList>
    </citation>
    <scope>NUCLEOTIDE SEQUENCE [LARGE SCALE GENOMIC DNA]</scope>
    <source>
        <strain evidence="20">JCM 19129</strain>
    </source>
</reference>
<evidence type="ECO:0000313" key="19">
    <source>
        <dbReference type="EMBL" id="GAA4914015.1"/>
    </source>
</evidence>
<evidence type="ECO:0000256" key="9">
    <source>
        <dbReference type="ARBA" id="ARBA00022723"/>
    </source>
</evidence>
<comment type="catalytic activity">
    <reaction evidence="1">
        <text>ATP + protein L-histidine = ADP + protein N-phospho-L-histidine.</text>
        <dbReference type="EC" id="2.7.13.3"/>
    </reaction>
</comment>
<dbReference type="InterPro" id="IPR003594">
    <property type="entry name" value="HATPase_dom"/>
</dbReference>
<evidence type="ECO:0000259" key="18">
    <source>
        <dbReference type="PROSITE" id="PS50109"/>
    </source>
</evidence>
<keyword evidence="11" id="KW-0408">Iron</keyword>
<feature type="domain" description="Histidine kinase" evidence="18">
    <location>
        <begin position="329"/>
        <end position="422"/>
    </location>
</feature>
<dbReference type="InterPro" id="IPR017205">
    <property type="entry name" value="Sig_transdc_His_kinase_ChrS"/>
</dbReference>
<evidence type="ECO:0000256" key="15">
    <source>
        <dbReference type="ARBA" id="ARBA00030800"/>
    </source>
</evidence>
<evidence type="ECO:0000256" key="4">
    <source>
        <dbReference type="ARBA" id="ARBA00012438"/>
    </source>
</evidence>
<organism evidence="19 20">
    <name type="scientific">Nesterenkonia rhizosphaerae</name>
    <dbReference type="NCBI Taxonomy" id="1348272"/>
    <lineage>
        <taxon>Bacteria</taxon>
        <taxon>Bacillati</taxon>
        <taxon>Actinomycetota</taxon>
        <taxon>Actinomycetes</taxon>
        <taxon>Micrococcales</taxon>
        <taxon>Micrococcaceae</taxon>
        <taxon>Nesterenkonia</taxon>
    </lineage>
</organism>
<evidence type="ECO:0000256" key="1">
    <source>
        <dbReference type="ARBA" id="ARBA00000085"/>
    </source>
</evidence>
<accession>A0ABP9FY27</accession>
<proteinExistence type="predicted"/>
<dbReference type="Pfam" id="PF02518">
    <property type="entry name" value="HATPase_c"/>
    <property type="match status" value="1"/>
</dbReference>
<keyword evidence="13" id="KW-0411">Iron-sulfur</keyword>
<keyword evidence="9" id="KW-0479">Metal-binding</keyword>
<keyword evidence="8" id="KW-0808">Transferase</keyword>
<keyword evidence="20" id="KW-1185">Reference proteome</keyword>
<keyword evidence="6" id="KW-0004">4Fe-4S</keyword>
<dbReference type="EMBL" id="BAABLW010000002">
    <property type="protein sequence ID" value="GAA4914015.1"/>
    <property type="molecule type" value="Genomic_DNA"/>
</dbReference>
<evidence type="ECO:0000256" key="11">
    <source>
        <dbReference type="ARBA" id="ARBA00023004"/>
    </source>
</evidence>
<evidence type="ECO:0000256" key="3">
    <source>
        <dbReference type="ARBA" id="ARBA00004496"/>
    </source>
</evidence>
<feature type="transmembrane region" description="Helical" evidence="17">
    <location>
        <begin position="119"/>
        <end position="137"/>
    </location>
</feature>
<keyword evidence="7" id="KW-0963">Cytoplasm</keyword>
<keyword evidence="12" id="KW-0902">Two-component regulatory system</keyword>